<dbReference type="AlphaFoldDB" id="A0AAV2D2B7"/>
<protein>
    <submittedName>
        <fullName evidence="2">Uncharacterized protein</fullName>
    </submittedName>
</protein>
<dbReference type="EMBL" id="OZ034815">
    <property type="protein sequence ID" value="CAL1365640.1"/>
    <property type="molecule type" value="Genomic_DNA"/>
</dbReference>
<proteinExistence type="predicted"/>
<evidence type="ECO:0000313" key="3">
    <source>
        <dbReference type="Proteomes" id="UP001497516"/>
    </source>
</evidence>
<reference evidence="2 3" key="1">
    <citation type="submission" date="2024-04" db="EMBL/GenBank/DDBJ databases">
        <authorList>
            <person name="Fracassetti M."/>
        </authorList>
    </citation>
    <scope>NUCLEOTIDE SEQUENCE [LARGE SCALE GENOMIC DNA]</scope>
</reference>
<evidence type="ECO:0000256" key="1">
    <source>
        <dbReference type="SAM" id="MobiDB-lite"/>
    </source>
</evidence>
<evidence type="ECO:0000313" key="2">
    <source>
        <dbReference type="EMBL" id="CAL1365640.1"/>
    </source>
</evidence>
<organism evidence="2 3">
    <name type="scientific">Linum trigynum</name>
    <dbReference type="NCBI Taxonomy" id="586398"/>
    <lineage>
        <taxon>Eukaryota</taxon>
        <taxon>Viridiplantae</taxon>
        <taxon>Streptophyta</taxon>
        <taxon>Embryophyta</taxon>
        <taxon>Tracheophyta</taxon>
        <taxon>Spermatophyta</taxon>
        <taxon>Magnoliopsida</taxon>
        <taxon>eudicotyledons</taxon>
        <taxon>Gunneridae</taxon>
        <taxon>Pentapetalae</taxon>
        <taxon>rosids</taxon>
        <taxon>fabids</taxon>
        <taxon>Malpighiales</taxon>
        <taxon>Linaceae</taxon>
        <taxon>Linum</taxon>
    </lineage>
</organism>
<keyword evidence="3" id="KW-1185">Reference proteome</keyword>
<feature type="compositionally biased region" description="Polar residues" evidence="1">
    <location>
        <begin position="8"/>
        <end position="17"/>
    </location>
</feature>
<sequence>MIYAASTLAASPMSTATDLGDEEVVDERDFHLRQPAQLPRRLQLSSRDPLLSSLSGLSSNRWQPKIA</sequence>
<name>A0AAV2D2B7_9ROSI</name>
<accession>A0AAV2D2B7</accession>
<dbReference type="Proteomes" id="UP001497516">
    <property type="component" value="Chromosome 2"/>
</dbReference>
<gene>
    <name evidence="2" type="ORF">LTRI10_LOCUS10267</name>
</gene>
<feature type="region of interest" description="Disordered" evidence="1">
    <location>
        <begin position="1"/>
        <end position="20"/>
    </location>
</feature>